<dbReference type="Pfam" id="PF00583">
    <property type="entry name" value="Acetyltransf_1"/>
    <property type="match status" value="1"/>
</dbReference>
<evidence type="ECO:0000259" key="3">
    <source>
        <dbReference type="PROSITE" id="PS51186"/>
    </source>
</evidence>
<dbReference type="InterPro" id="IPR045047">
    <property type="entry name" value="Ard1-like"/>
</dbReference>
<comment type="caution">
    <text evidence="4">The sequence shown here is derived from an EMBL/GenBank/DDBJ whole genome shotgun (WGS) entry which is preliminary data.</text>
</comment>
<organism evidence="4 5">
    <name type="scientific">Paenibacillus residui</name>
    <dbReference type="NCBI Taxonomy" id="629724"/>
    <lineage>
        <taxon>Bacteria</taxon>
        <taxon>Bacillati</taxon>
        <taxon>Bacillota</taxon>
        <taxon>Bacilli</taxon>
        <taxon>Bacillales</taxon>
        <taxon>Paenibacillaceae</taxon>
        <taxon>Paenibacillus</taxon>
    </lineage>
</organism>
<keyword evidence="5" id="KW-1185">Reference proteome</keyword>
<dbReference type="EC" id="2.3.1.266" evidence="4"/>
<feature type="domain" description="N-acetyltransferase" evidence="3">
    <location>
        <begin position="13"/>
        <end position="158"/>
    </location>
</feature>
<gene>
    <name evidence="4" type="primary">rimI</name>
    <name evidence="4" type="ORF">ACFQ03_10340</name>
</gene>
<dbReference type="CDD" id="cd04301">
    <property type="entry name" value="NAT_SF"/>
    <property type="match status" value="1"/>
</dbReference>
<protein>
    <submittedName>
        <fullName evidence="4">Ribosomal protein S18-alanine N-acetyltransferase</fullName>
        <ecNumber evidence="4">2.3.1.266</ecNumber>
    </submittedName>
</protein>
<evidence type="ECO:0000256" key="2">
    <source>
        <dbReference type="ARBA" id="ARBA00023315"/>
    </source>
</evidence>
<proteinExistence type="predicted"/>
<sequence>MEKSVHNDTSPKLVFRLMQVDDIEQICQIEEEAFPTPWTAAAFYNELVNNHFARYMVMEYDGEVAGYAGMWLIMDEAHITNIAIREKYRGIKLGRKLVGELQKTAAYMGASRMTLEVRESNAIARNLYRKMGFEDSGVRKGYYTDNNEDAIIMWAELNKSPQASKKGAGGGE</sequence>
<dbReference type="RefSeq" id="WP_144934584.1">
    <property type="nucleotide sequence ID" value="NZ_JBHTIU010000031.1"/>
</dbReference>
<dbReference type="GO" id="GO:0008999">
    <property type="term" value="F:protein-N-terminal-alanine acetyltransferase activity"/>
    <property type="evidence" value="ECO:0007669"/>
    <property type="project" value="UniProtKB-EC"/>
</dbReference>
<dbReference type="EMBL" id="JBHTIU010000031">
    <property type="protein sequence ID" value="MFD0869549.1"/>
    <property type="molecule type" value="Genomic_DNA"/>
</dbReference>
<dbReference type="InterPro" id="IPR016181">
    <property type="entry name" value="Acyl_CoA_acyltransferase"/>
</dbReference>
<accession>A0ABW3DAF8</accession>
<dbReference type="PROSITE" id="PS51186">
    <property type="entry name" value="GNAT"/>
    <property type="match status" value="1"/>
</dbReference>
<dbReference type="PANTHER" id="PTHR23091:SF4">
    <property type="entry name" value="N-TERMINAL AMINO-ACID N(ALPHA)-ACETYLTRANSFERASE NATA"/>
    <property type="match status" value="1"/>
</dbReference>
<keyword evidence="4" id="KW-0687">Ribonucleoprotein</keyword>
<dbReference type="NCBIfam" id="TIGR01575">
    <property type="entry name" value="rimI"/>
    <property type="match status" value="1"/>
</dbReference>
<keyword evidence="1 4" id="KW-0808">Transferase</keyword>
<dbReference type="InterPro" id="IPR000182">
    <property type="entry name" value="GNAT_dom"/>
</dbReference>
<keyword evidence="4" id="KW-0689">Ribosomal protein</keyword>
<reference evidence="5" key="1">
    <citation type="journal article" date="2019" name="Int. J. Syst. Evol. Microbiol.">
        <title>The Global Catalogue of Microorganisms (GCM) 10K type strain sequencing project: providing services to taxonomists for standard genome sequencing and annotation.</title>
        <authorList>
            <consortium name="The Broad Institute Genomics Platform"/>
            <consortium name="The Broad Institute Genome Sequencing Center for Infectious Disease"/>
            <person name="Wu L."/>
            <person name="Ma J."/>
        </authorList>
    </citation>
    <scope>NUCLEOTIDE SEQUENCE [LARGE SCALE GENOMIC DNA]</scope>
    <source>
        <strain evidence="5">CCUG 57263</strain>
    </source>
</reference>
<dbReference type="SUPFAM" id="SSF55729">
    <property type="entry name" value="Acyl-CoA N-acyltransferases (Nat)"/>
    <property type="match status" value="1"/>
</dbReference>
<dbReference type="Proteomes" id="UP001597120">
    <property type="component" value="Unassembled WGS sequence"/>
</dbReference>
<dbReference type="GO" id="GO:0005840">
    <property type="term" value="C:ribosome"/>
    <property type="evidence" value="ECO:0007669"/>
    <property type="project" value="UniProtKB-KW"/>
</dbReference>
<keyword evidence="2 4" id="KW-0012">Acyltransferase</keyword>
<dbReference type="Gene3D" id="3.40.630.30">
    <property type="match status" value="1"/>
</dbReference>
<dbReference type="InterPro" id="IPR006464">
    <property type="entry name" value="AcTrfase_RimI/Ard1"/>
</dbReference>
<name>A0ABW3DAF8_9BACL</name>
<evidence type="ECO:0000313" key="5">
    <source>
        <dbReference type="Proteomes" id="UP001597120"/>
    </source>
</evidence>
<evidence type="ECO:0000256" key="1">
    <source>
        <dbReference type="ARBA" id="ARBA00022679"/>
    </source>
</evidence>
<dbReference type="PANTHER" id="PTHR23091">
    <property type="entry name" value="N-TERMINAL ACETYLTRANSFERASE"/>
    <property type="match status" value="1"/>
</dbReference>
<evidence type="ECO:0000313" key="4">
    <source>
        <dbReference type="EMBL" id="MFD0869549.1"/>
    </source>
</evidence>